<feature type="domain" description="FAD-binding" evidence="4">
    <location>
        <begin position="20"/>
        <end position="379"/>
    </location>
</feature>
<dbReference type="SUPFAM" id="SSF54373">
    <property type="entry name" value="FAD-linked reductases, C-terminal domain"/>
    <property type="match status" value="1"/>
</dbReference>
<dbReference type="InterPro" id="IPR051104">
    <property type="entry name" value="FAD_monoxygenase"/>
</dbReference>
<keyword evidence="3" id="KW-0560">Oxidoreductase</keyword>
<dbReference type="InterPro" id="IPR036188">
    <property type="entry name" value="FAD/NAD-bd_sf"/>
</dbReference>
<dbReference type="GO" id="GO:0044550">
    <property type="term" value="P:secondary metabolite biosynthetic process"/>
    <property type="evidence" value="ECO:0007669"/>
    <property type="project" value="TreeGrafter"/>
</dbReference>
<reference evidence="5" key="1">
    <citation type="submission" date="2022-10" db="EMBL/GenBank/DDBJ databases">
        <title>Culturing micro-colonial fungi from biological soil crusts in the Mojave desert and describing Neophaeococcomyces mojavensis, and introducing the new genera and species Taxawa tesnikishii.</title>
        <authorList>
            <person name="Kurbessoian T."/>
            <person name="Stajich J.E."/>
        </authorList>
    </citation>
    <scope>NUCLEOTIDE SEQUENCE</scope>
    <source>
        <strain evidence="5">TK_41</strain>
    </source>
</reference>
<accession>A0AA39CJQ6</accession>
<evidence type="ECO:0000313" key="6">
    <source>
        <dbReference type="Proteomes" id="UP001172673"/>
    </source>
</evidence>
<dbReference type="Gene3D" id="3.50.50.60">
    <property type="entry name" value="FAD/NAD(P)-binding domain"/>
    <property type="match status" value="1"/>
</dbReference>
<keyword evidence="2" id="KW-0274">FAD</keyword>
<sequence length="441" mass="48698">MPVTNGSQFSNGVDVPPNFRVAIVGGGIGGLTVALSIAKYCPGLTAKNISVYEQAAAYTEIGAGISIGISASQVLKKLGVYDAIDKISGHRTSVHRSNHRWDTDEVIVDAPASNSGTQQEEVRQLWLHRAEFLDVLYNEVKRRNCASLETRKRVISLEDRDTSVTIRFADGTEASANLVIGCDGIHSAVRSQFLVDKPVYSGRIAFRGIIPMSAVANDWPYSSWTLSWLAPGKHFLAFGMSQNKLMNVVAFVAKPENELHGLKESWRSEAPRKAIEEEYAGWCPAVQRIIQAMPPVISEWKINDREVLSQWVYMDGKVVLSGDAAHAMLPMQGSGAGLSIEDANILGFAVRDYLSNPDRGLSSYMLQYQAARIHRAQKAQVTSRQAAAVYDMHGPDFEGKSFEECLPVVRDKVQSRMAWLWKVDLEADWAAAKESREVQQQ</sequence>
<comment type="caution">
    <text evidence="5">The sequence shown here is derived from an EMBL/GenBank/DDBJ whole genome shotgun (WGS) entry which is preliminary data.</text>
</comment>
<gene>
    <name evidence="5" type="ORF">H2200_005323</name>
</gene>
<dbReference type="GO" id="GO:0071949">
    <property type="term" value="F:FAD binding"/>
    <property type="evidence" value="ECO:0007669"/>
    <property type="project" value="InterPro"/>
</dbReference>
<dbReference type="PANTHER" id="PTHR46720">
    <property type="entry name" value="HYDROXYLASE, PUTATIVE (AFU_ORTHOLOGUE AFUA_3G01460)-RELATED"/>
    <property type="match status" value="1"/>
</dbReference>
<keyword evidence="1" id="KW-0285">Flavoprotein</keyword>
<proteinExistence type="predicted"/>
<dbReference type="Pfam" id="PF01494">
    <property type="entry name" value="FAD_binding_3"/>
    <property type="match status" value="1"/>
</dbReference>
<dbReference type="EMBL" id="JAPDRK010000007">
    <property type="protein sequence ID" value="KAJ9610546.1"/>
    <property type="molecule type" value="Genomic_DNA"/>
</dbReference>
<dbReference type="PRINTS" id="PR00420">
    <property type="entry name" value="RNGMNOXGNASE"/>
</dbReference>
<evidence type="ECO:0000313" key="5">
    <source>
        <dbReference type="EMBL" id="KAJ9610546.1"/>
    </source>
</evidence>
<keyword evidence="6" id="KW-1185">Reference proteome</keyword>
<name>A0AA39CJQ6_9EURO</name>
<evidence type="ECO:0000256" key="1">
    <source>
        <dbReference type="ARBA" id="ARBA00022630"/>
    </source>
</evidence>
<dbReference type="PANTHER" id="PTHR46720:SF3">
    <property type="entry name" value="FAD-BINDING DOMAIN-CONTAINING PROTEIN-RELATED"/>
    <property type="match status" value="1"/>
</dbReference>
<dbReference type="Proteomes" id="UP001172673">
    <property type="component" value="Unassembled WGS sequence"/>
</dbReference>
<dbReference type="InterPro" id="IPR002938">
    <property type="entry name" value="FAD-bd"/>
</dbReference>
<dbReference type="GO" id="GO:0016491">
    <property type="term" value="F:oxidoreductase activity"/>
    <property type="evidence" value="ECO:0007669"/>
    <property type="project" value="UniProtKB-KW"/>
</dbReference>
<evidence type="ECO:0000256" key="3">
    <source>
        <dbReference type="ARBA" id="ARBA00023002"/>
    </source>
</evidence>
<protein>
    <recommendedName>
        <fullName evidence="4">FAD-binding domain-containing protein</fullName>
    </recommendedName>
</protein>
<evidence type="ECO:0000259" key="4">
    <source>
        <dbReference type="Pfam" id="PF01494"/>
    </source>
</evidence>
<organism evidence="5 6">
    <name type="scientific">Cladophialophora chaetospira</name>
    <dbReference type="NCBI Taxonomy" id="386627"/>
    <lineage>
        <taxon>Eukaryota</taxon>
        <taxon>Fungi</taxon>
        <taxon>Dikarya</taxon>
        <taxon>Ascomycota</taxon>
        <taxon>Pezizomycotina</taxon>
        <taxon>Eurotiomycetes</taxon>
        <taxon>Chaetothyriomycetidae</taxon>
        <taxon>Chaetothyriales</taxon>
        <taxon>Herpotrichiellaceae</taxon>
        <taxon>Cladophialophora</taxon>
    </lineage>
</organism>
<dbReference type="AlphaFoldDB" id="A0AA39CJQ6"/>
<evidence type="ECO:0000256" key="2">
    <source>
        <dbReference type="ARBA" id="ARBA00022827"/>
    </source>
</evidence>
<dbReference type="SUPFAM" id="SSF51905">
    <property type="entry name" value="FAD/NAD(P)-binding domain"/>
    <property type="match status" value="1"/>
</dbReference>